<dbReference type="GO" id="GO:0030246">
    <property type="term" value="F:carbohydrate binding"/>
    <property type="evidence" value="ECO:0007669"/>
    <property type="project" value="InterPro"/>
</dbReference>
<dbReference type="SUPFAM" id="SSF51011">
    <property type="entry name" value="Glycosyl hydrolase domain"/>
    <property type="match status" value="1"/>
</dbReference>
<name>A0A4Y2CT59_ARAVE</name>
<dbReference type="PANTHER" id="PTHR22762:SF133">
    <property type="entry name" value="P-TYPE DOMAIN-CONTAINING PROTEIN"/>
    <property type="match status" value="1"/>
</dbReference>
<dbReference type="GO" id="GO:0005975">
    <property type="term" value="P:carbohydrate metabolic process"/>
    <property type="evidence" value="ECO:0007669"/>
    <property type="project" value="InterPro"/>
</dbReference>
<protein>
    <submittedName>
        <fullName evidence="10">Sucrase-isomaltase, intestinal</fullName>
    </submittedName>
</protein>
<dbReference type="Gene3D" id="2.60.40.1760">
    <property type="entry name" value="glycosyl hydrolase (family 31)"/>
    <property type="match status" value="1"/>
</dbReference>
<dbReference type="InterPro" id="IPR013780">
    <property type="entry name" value="Glyco_hydro_b"/>
</dbReference>
<dbReference type="SUPFAM" id="SSF51445">
    <property type="entry name" value="(Trans)glycosidases"/>
    <property type="match status" value="1"/>
</dbReference>
<evidence type="ECO:0000313" key="11">
    <source>
        <dbReference type="Proteomes" id="UP000499080"/>
    </source>
</evidence>
<dbReference type="SUPFAM" id="SSF57492">
    <property type="entry name" value="Trefoil"/>
    <property type="match status" value="1"/>
</dbReference>
<dbReference type="Gene3D" id="3.20.20.80">
    <property type="entry name" value="Glycosidases"/>
    <property type="match status" value="2"/>
</dbReference>
<evidence type="ECO:0000256" key="2">
    <source>
        <dbReference type="ARBA" id="ARBA00007806"/>
    </source>
</evidence>
<feature type="transmembrane region" description="Helical" evidence="8">
    <location>
        <begin position="33"/>
        <end position="55"/>
    </location>
</feature>
<dbReference type="InterPro" id="IPR044913">
    <property type="entry name" value="P_trefoil_dom_sf"/>
</dbReference>
<keyword evidence="5" id="KW-0325">Glycoprotein</keyword>
<reference evidence="10 11" key="1">
    <citation type="journal article" date="2019" name="Sci. Rep.">
        <title>Orb-weaving spider Araneus ventricosus genome elucidates the spidroin gene catalogue.</title>
        <authorList>
            <person name="Kono N."/>
            <person name="Nakamura H."/>
            <person name="Ohtoshi R."/>
            <person name="Moran D.A.P."/>
            <person name="Shinohara A."/>
            <person name="Yoshida Y."/>
            <person name="Fujiwara M."/>
            <person name="Mori M."/>
            <person name="Tomita M."/>
            <person name="Arakawa K."/>
        </authorList>
    </citation>
    <scope>NUCLEOTIDE SEQUENCE [LARGE SCALE GENOMIC DNA]</scope>
</reference>
<evidence type="ECO:0000256" key="1">
    <source>
        <dbReference type="ARBA" id="ARBA00004370"/>
    </source>
</evidence>
<comment type="similarity">
    <text evidence="2 7">Belongs to the glycosyl hydrolase 31 family.</text>
</comment>
<dbReference type="Pfam" id="PF00088">
    <property type="entry name" value="Trefoil"/>
    <property type="match status" value="1"/>
</dbReference>
<keyword evidence="11" id="KW-1185">Reference proteome</keyword>
<dbReference type="PROSITE" id="PS51448">
    <property type="entry name" value="P_TREFOIL_2"/>
    <property type="match status" value="1"/>
</dbReference>
<dbReference type="InterPro" id="IPR000322">
    <property type="entry name" value="Glyco_hydro_31_TIM"/>
</dbReference>
<evidence type="ECO:0000259" key="9">
    <source>
        <dbReference type="PROSITE" id="PS51448"/>
    </source>
</evidence>
<keyword evidence="7" id="KW-0378">Hydrolase</keyword>
<dbReference type="InterPro" id="IPR000519">
    <property type="entry name" value="P_trefoil_dom"/>
</dbReference>
<keyword evidence="8" id="KW-0812">Transmembrane</keyword>
<dbReference type="SUPFAM" id="SSF74650">
    <property type="entry name" value="Galactose mutarotase-like"/>
    <property type="match status" value="1"/>
</dbReference>
<evidence type="ECO:0000256" key="5">
    <source>
        <dbReference type="ARBA" id="ARBA00023180"/>
    </source>
</evidence>
<keyword evidence="3 8" id="KW-0472">Membrane</keyword>
<dbReference type="InterPro" id="IPR017853">
    <property type="entry name" value="GH"/>
</dbReference>
<proteinExistence type="inferred from homology"/>
<gene>
    <name evidence="10" type="primary">SI_0</name>
    <name evidence="10" type="ORF">AVEN_58310_1</name>
</gene>
<dbReference type="Proteomes" id="UP000499080">
    <property type="component" value="Unassembled WGS sequence"/>
</dbReference>
<dbReference type="GO" id="GO:0090599">
    <property type="term" value="F:alpha-glucosidase activity"/>
    <property type="evidence" value="ECO:0007669"/>
    <property type="project" value="UniProtKB-ARBA"/>
</dbReference>
<dbReference type="InterPro" id="IPR048395">
    <property type="entry name" value="Glyco_hydro_31_C"/>
</dbReference>
<evidence type="ECO:0000256" key="7">
    <source>
        <dbReference type="RuleBase" id="RU361185"/>
    </source>
</evidence>
<dbReference type="EMBL" id="BGPR01000229">
    <property type="protein sequence ID" value="GBM06465.1"/>
    <property type="molecule type" value="Genomic_DNA"/>
</dbReference>
<dbReference type="Pfam" id="PF21365">
    <property type="entry name" value="Glyco_hydro_31_3rd"/>
    <property type="match status" value="1"/>
</dbReference>
<dbReference type="SMART" id="SM00018">
    <property type="entry name" value="PD"/>
    <property type="match status" value="1"/>
</dbReference>
<dbReference type="GO" id="GO:0016020">
    <property type="term" value="C:membrane"/>
    <property type="evidence" value="ECO:0007669"/>
    <property type="project" value="UniProtKB-SubCell"/>
</dbReference>
<evidence type="ECO:0000256" key="3">
    <source>
        <dbReference type="ARBA" id="ARBA00023136"/>
    </source>
</evidence>
<dbReference type="CDD" id="cd14752">
    <property type="entry name" value="GH31_N"/>
    <property type="match status" value="1"/>
</dbReference>
<dbReference type="InterPro" id="IPR011013">
    <property type="entry name" value="Gal_mutarotase_sf_dom"/>
</dbReference>
<dbReference type="Pfam" id="PF01055">
    <property type="entry name" value="Glyco_hydro_31_2nd"/>
    <property type="match status" value="1"/>
</dbReference>
<keyword evidence="7" id="KW-0326">Glycosidase</keyword>
<feature type="domain" description="P-type" evidence="9">
    <location>
        <begin position="77"/>
        <end position="139"/>
    </location>
</feature>
<comment type="caution">
    <text evidence="10">The sequence shown here is derived from an EMBL/GenBank/DDBJ whole genome shotgun (WGS) entry which is preliminary data.</text>
</comment>
<accession>A0A4Y2CT59</accession>
<organism evidence="10 11">
    <name type="scientific">Araneus ventricosus</name>
    <name type="common">Orbweaver spider</name>
    <name type="synonym">Epeira ventricosa</name>
    <dbReference type="NCBI Taxonomy" id="182803"/>
    <lineage>
        <taxon>Eukaryota</taxon>
        <taxon>Metazoa</taxon>
        <taxon>Ecdysozoa</taxon>
        <taxon>Arthropoda</taxon>
        <taxon>Chelicerata</taxon>
        <taxon>Arachnida</taxon>
        <taxon>Araneae</taxon>
        <taxon>Araneomorphae</taxon>
        <taxon>Entelegynae</taxon>
        <taxon>Araneoidea</taxon>
        <taxon>Araneidae</taxon>
        <taxon>Araneus</taxon>
    </lineage>
</organism>
<evidence type="ECO:0000256" key="4">
    <source>
        <dbReference type="ARBA" id="ARBA00023157"/>
    </source>
</evidence>
<keyword evidence="4" id="KW-1015">Disulfide bond</keyword>
<comment type="subcellular location">
    <subcellularLocation>
        <location evidence="1">Membrane</location>
    </subcellularLocation>
</comment>
<dbReference type="Gene3D" id="4.10.110.10">
    <property type="entry name" value="Spasmolytic Protein, domain 1"/>
    <property type="match status" value="1"/>
</dbReference>
<dbReference type="CDD" id="cd00111">
    <property type="entry name" value="Trefoil"/>
    <property type="match status" value="1"/>
</dbReference>
<evidence type="ECO:0000256" key="8">
    <source>
        <dbReference type="SAM" id="Phobius"/>
    </source>
</evidence>
<dbReference type="OrthoDB" id="6418918at2759"/>
<keyword evidence="8" id="KW-1133">Transmembrane helix</keyword>
<comment type="caution">
    <text evidence="6">Lacks conserved residue(s) required for the propagation of feature annotation.</text>
</comment>
<evidence type="ECO:0000256" key="6">
    <source>
        <dbReference type="PROSITE-ProRule" id="PRU00779"/>
    </source>
</evidence>
<dbReference type="Gene3D" id="2.60.40.1180">
    <property type="entry name" value="Golgi alpha-mannosidase II"/>
    <property type="match status" value="2"/>
</dbReference>
<sequence>MTNTTPVPQTPVPKCKKRACCPGKKLISYSCKVWCMIAVCVILIAAAAVLMYFLLNKNNGGIPENILALPKKTDWFPECPSELFKPKERFDCYPDDPSVTRSSCEARGCCYLEKSNLVEEIDRNLTTFYEKMPSCVYPKNYGYVSEGKTTPIFNGFVLPLQRVPAPSRYGDDIQVVHMKVEMQTKYRLRIKFYDPENYRFEVPVPKIQTHSSIQDTGQNGREVYLYSVAYDVHSKVSSIKVRRSSTDSVIFDTSVGAFLFANQFLELTTKLASLNVYGFGQHGKKYRQNAFHLETTTMFSTKSEDGSSSSVHPMYLCLENDGNAYGVLLLNSNALEVQFHPLPAATFRTIGGVLDFYLFLGPSPEEVIQQYTEAVGRPSIPPYWSLGLQVAQLPHQSIDETEKLLNELKTKHIPWESLVLNEAIVLKIPSINKEKLSNLTSTLKNKNQKLILQLAASIPKDVVLNRDSAFNAALVKDVFITDKWGWNPIEGKINNEPSSKADGSISGCLSDNLNSPPYVPEISGDTLYHQTLCMDALLHWKSDVMSHYDSHNLYGHLMSVTTEQALTSNFPSERKLIISGSTFIGTGQFAGHYLQIPHNNWEGIHYSISAIIELGLHGIPLAGTSICEEQSGSDERSEELCLRWLQCAVFFPLLQLHNGAIDYLFKLGHENKEVFHVMRNALSRRYELLPQLYTLLYLSHTKGSTVVRPLFHNFPTDNETYSINSQFMWGSSLLISPVLEKDSKKLKFYLPQGIWFDFYQGNPIYSSGEWFTETSGPFVDSKQPAVLHIRAGHVITLQKPAETTTISRQNSMSILVALNSSLEANGVLYWDDGETKNSHELGEYLLVEYSAKGNSLNVTGHFGKKVLKSSFYKAAIEQVRIMGLHKPPKRIIIDKSYILSNKQYHWNYETLVLDLKLILIPLGRKTELQWFF</sequence>
<dbReference type="AlphaFoldDB" id="A0A4Y2CT59"/>
<evidence type="ECO:0000313" key="10">
    <source>
        <dbReference type="EMBL" id="GBM06465.1"/>
    </source>
</evidence>
<dbReference type="PANTHER" id="PTHR22762">
    <property type="entry name" value="ALPHA-GLUCOSIDASE"/>
    <property type="match status" value="1"/>
</dbReference>